<feature type="domain" description="HTH cro/C1-type" evidence="1">
    <location>
        <begin position="7"/>
        <end position="62"/>
    </location>
</feature>
<dbReference type="SUPFAM" id="SSF47413">
    <property type="entry name" value="lambda repressor-like DNA-binding domains"/>
    <property type="match status" value="1"/>
</dbReference>
<dbReference type="GO" id="GO:0003677">
    <property type="term" value="F:DNA binding"/>
    <property type="evidence" value="ECO:0007669"/>
    <property type="project" value="InterPro"/>
</dbReference>
<dbReference type="RefSeq" id="WP_131970281.1">
    <property type="nucleotide sequence ID" value="NZ_BAABZG010000001.1"/>
</dbReference>
<sequence>MTVAQKMKLLIEQKGITYTFISEKTGIPVDALSKSFLGKRRLPADEMISICREVGIDLSDLAADRVGTAPPP</sequence>
<comment type="caution">
    <text evidence="2">The sequence shown here is derived from an EMBL/GenBank/DDBJ whole genome shotgun (WGS) entry which is preliminary data.</text>
</comment>
<evidence type="ECO:0000313" key="3">
    <source>
        <dbReference type="Proteomes" id="UP001211006"/>
    </source>
</evidence>
<accession>A0AAW6C486</accession>
<name>A0AAW6C486_FLAPL</name>
<dbReference type="InterPro" id="IPR010982">
    <property type="entry name" value="Lambda_DNA-bd_dom_sf"/>
</dbReference>
<evidence type="ECO:0000259" key="1">
    <source>
        <dbReference type="Pfam" id="PF13443"/>
    </source>
</evidence>
<evidence type="ECO:0000313" key="2">
    <source>
        <dbReference type="EMBL" id="MDB7905654.1"/>
    </source>
</evidence>
<dbReference type="EMBL" id="JAQLWO010000005">
    <property type="protein sequence ID" value="MDB7905654.1"/>
    <property type="molecule type" value="Genomic_DNA"/>
</dbReference>
<dbReference type="CDD" id="cd00093">
    <property type="entry name" value="HTH_XRE"/>
    <property type="match status" value="1"/>
</dbReference>
<gene>
    <name evidence="2" type="ORF">PND83_06670</name>
</gene>
<organism evidence="2 3">
    <name type="scientific">Flavonifractor plautii</name>
    <name type="common">Fusobacterium plautii</name>
    <dbReference type="NCBI Taxonomy" id="292800"/>
    <lineage>
        <taxon>Bacteria</taxon>
        <taxon>Bacillati</taxon>
        <taxon>Bacillota</taxon>
        <taxon>Clostridia</taxon>
        <taxon>Eubacteriales</taxon>
        <taxon>Oscillospiraceae</taxon>
        <taxon>Flavonifractor</taxon>
    </lineage>
</organism>
<protein>
    <submittedName>
        <fullName evidence="2">Helix-turn-helix transcriptional regulator</fullName>
    </submittedName>
</protein>
<proteinExistence type="predicted"/>
<dbReference type="Proteomes" id="UP001211006">
    <property type="component" value="Unassembled WGS sequence"/>
</dbReference>
<dbReference type="AlphaFoldDB" id="A0AAW6C486"/>
<dbReference type="Gene3D" id="1.10.260.40">
    <property type="entry name" value="lambda repressor-like DNA-binding domains"/>
    <property type="match status" value="1"/>
</dbReference>
<dbReference type="InterPro" id="IPR001387">
    <property type="entry name" value="Cro/C1-type_HTH"/>
</dbReference>
<reference evidence="2" key="1">
    <citation type="submission" date="2023-01" db="EMBL/GenBank/DDBJ databases">
        <title>Human gut microbiome strain richness.</title>
        <authorList>
            <person name="Chen-Liaw A."/>
        </authorList>
    </citation>
    <scope>NUCLEOTIDE SEQUENCE</scope>
    <source>
        <strain evidence="2">2225st1_A6_2225SCRN_200828</strain>
    </source>
</reference>
<dbReference type="Pfam" id="PF13443">
    <property type="entry name" value="HTH_26"/>
    <property type="match status" value="1"/>
</dbReference>